<comment type="caution">
    <text evidence="5">The sequence shown here is derived from an EMBL/GenBank/DDBJ whole genome shotgun (WGS) entry which is preliminary data.</text>
</comment>
<dbReference type="AlphaFoldDB" id="A0A2H0REX1"/>
<organism evidence="5 6">
    <name type="scientific">Candidatus Vogelbacteria bacterium CG10_big_fil_rev_8_21_14_0_10_51_16</name>
    <dbReference type="NCBI Taxonomy" id="1975045"/>
    <lineage>
        <taxon>Bacteria</taxon>
        <taxon>Candidatus Vogeliibacteriota</taxon>
    </lineage>
</organism>
<dbReference type="GO" id="GO:0008233">
    <property type="term" value="F:peptidase activity"/>
    <property type="evidence" value="ECO:0007669"/>
    <property type="project" value="UniProtKB-KW"/>
</dbReference>
<dbReference type="Pfam" id="PF07687">
    <property type="entry name" value="M20_dimer"/>
    <property type="match status" value="1"/>
</dbReference>
<dbReference type="PANTHER" id="PTHR43270:SF12">
    <property type="entry name" value="SUCCINYL-DIAMINOPIMELATE DESUCCINYLASE"/>
    <property type="match status" value="1"/>
</dbReference>
<evidence type="ECO:0000259" key="4">
    <source>
        <dbReference type="Pfam" id="PF07687"/>
    </source>
</evidence>
<dbReference type="Gene3D" id="3.40.630.10">
    <property type="entry name" value="Zn peptidases"/>
    <property type="match status" value="1"/>
</dbReference>
<dbReference type="EMBL" id="PCYI01000013">
    <property type="protein sequence ID" value="PIR44990.1"/>
    <property type="molecule type" value="Genomic_DNA"/>
</dbReference>
<dbReference type="PANTHER" id="PTHR43270">
    <property type="entry name" value="BETA-ALA-HIS DIPEPTIDASE"/>
    <property type="match status" value="1"/>
</dbReference>
<reference evidence="5 6" key="1">
    <citation type="submission" date="2017-09" db="EMBL/GenBank/DDBJ databases">
        <title>Depth-based differentiation of microbial function through sediment-hosted aquifers and enrichment of novel symbionts in the deep terrestrial subsurface.</title>
        <authorList>
            <person name="Probst A.J."/>
            <person name="Ladd B."/>
            <person name="Jarett J.K."/>
            <person name="Geller-Mcgrath D.E."/>
            <person name="Sieber C.M."/>
            <person name="Emerson J.B."/>
            <person name="Anantharaman K."/>
            <person name="Thomas B.C."/>
            <person name="Malmstrom R."/>
            <person name="Stieglmeier M."/>
            <person name="Klingl A."/>
            <person name="Woyke T."/>
            <person name="Ryan C.M."/>
            <person name="Banfield J.F."/>
        </authorList>
    </citation>
    <scope>NUCLEOTIDE SEQUENCE [LARGE SCALE GENOMIC DNA]</scope>
    <source>
        <strain evidence="5">CG10_big_fil_rev_8_21_14_0_10_51_16</strain>
    </source>
</reference>
<keyword evidence="3" id="KW-0378">Hydrolase</keyword>
<proteinExistence type="predicted"/>
<keyword evidence="1" id="KW-0645">Protease</keyword>
<feature type="domain" description="Peptidase M20 dimerisation" evidence="4">
    <location>
        <begin position="209"/>
        <end position="358"/>
    </location>
</feature>
<sequence length="460" mass="50227">MDTKKPQQYFREHKNDFLSKLKELVAIPSISADVEHADDVLSSAEAVATSLRSIGLDNVKLLSADGGKPAVYGEWLKAGSDRPTVLLYAHHDVQPTGEREKWHSEPFEATERDGRLYGRGAADDKGGLMMHLAALASYLESGEQLPVNVKCLFEGEEEIGSPTLGAILEGNRELLQADVMILSDTENFAVGIPGITTQLRGLVYCSVLVAALEKPVHSGGWGGILPDAALGLSKLLAKLTTDDGLIAIPGIYDEVRLLPEEEKQAIRELPHDVEAMKRHAGLLADVEFCGRDGCAPGELIWHQPHLSVNAIQASSRKQVSNIIVDEAWAQVGVRIVPDMSPERSLKLLVDFLREEAPKGFRVTITPHGSVPWWRTDTTHRAFRAAERALERGYGVKPVYMGCGGSIGFVEPFEKVLKAPALLIGVEDPETAAHSWNESLHLADWEKGVSSMIELYAELAE</sequence>
<accession>A0A2H0REX1</accession>
<evidence type="ECO:0000313" key="6">
    <source>
        <dbReference type="Proteomes" id="UP000228767"/>
    </source>
</evidence>
<evidence type="ECO:0000313" key="5">
    <source>
        <dbReference type="EMBL" id="PIR44990.1"/>
    </source>
</evidence>
<dbReference type="InterPro" id="IPR002933">
    <property type="entry name" value="Peptidase_M20"/>
</dbReference>
<evidence type="ECO:0000256" key="2">
    <source>
        <dbReference type="ARBA" id="ARBA00022723"/>
    </source>
</evidence>
<gene>
    <name evidence="5" type="ORF">COV10_01865</name>
</gene>
<dbReference type="GO" id="GO:0046872">
    <property type="term" value="F:metal ion binding"/>
    <property type="evidence" value="ECO:0007669"/>
    <property type="project" value="UniProtKB-KW"/>
</dbReference>
<dbReference type="GO" id="GO:0006508">
    <property type="term" value="P:proteolysis"/>
    <property type="evidence" value="ECO:0007669"/>
    <property type="project" value="UniProtKB-KW"/>
</dbReference>
<dbReference type="Proteomes" id="UP000228767">
    <property type="component" value="Unassembled WGS sequence"/>
</dbReference>
<dbReference type="InterPro" id="IPR011650">
    <property type="entry name" value="Peptidase_M20_dimer"/>
</dbReference>
<dbReference type="NCBIfam" id="NF005914">
    <property type="entry name" value="PRK07907.1"/>
    <property type="match status" value="1"/>
</dbReference>
<name>A0A2H0REX1_9BACT</name>
<dbReference type="InterPro" id="IPR051458">
    <property type="entry name" value="Cyt/Met_Dipeptidase"/>
</dbReference>
<evidence type="ECO:0000256" key="1">
    <source>
        <dbReference type="ARBA" id="ARBA00022670"/>
    </source>
</evidence>
<dbReference type="SUPFAM" id="SSF53187">
    <property type="entry name" value="Zn-dependent exopeptidases"/>
    <property type="match status" value="1"/>
</dbReference>
<protein>
    <submittedName>
        <fullName evidence="5">Dipeptidase</fullName>
    </submittedName>
</protein>
<keyword evidence="2" id="KW-0479">Metal-binding</keyword>
<dbReference type="Gene3D" id="3.30.70.360">
    <property type="match status" value="1"/>
</dbReference>
<evidence type="ECO:0000256" key="3">
    <source>
        <dbReference type="ARBA" id="ARBA00022801"/>
    </source>
</evidence>
<dbReference type="Pfam" id="PF01546">
    <property type="entry name" value="Peptidase_M20"/>
    <property type="match status" value="1"/>
</dbReference>